<feature type="chain" id="PRO_5031360834" description="LysM domain-containing protein" evidence="1">
    <location>
        <begin position="24"/>
        <end position="946"/>
    </location>
</feature>
<sequence>MRAYGWLLLATLLLLEPSTHVSGQYLKYGTLKWRQIDEDPTPLTGGITVHFTLYTAWRRDFFNRNPAGTPYGGCLSCTGGSSLQVDCGDQTAPCVLPNVGDTVEIFDSVDISTATVPLVATVFSFGEDPLFDYVGRRDRADIPKFTPMCRQVASELGSKCIKGRVVEAYPNTTSWPMPEEDATSTVYVVTELTHKYPYATASYPARFQGCCRMDSGDFMLHNNPAGPWDIQTTVSVTASRQALETGTAASPYFAHVPTVNVIKGRPMQFKVHAFDIADRPITYQIGSEADHGVGLKQDAQRPFGNTNIGMTIDAGTGMVVFPATASTVYERYYNLVVLASVVGPCHSYDTSTVPKTCLDEMGLVVTATIRTTVDFYIQVVDAGYVGLWPVNDCLANTAGLPIGSGSKVCNKHPVIQAPTGLQRFLCGEPNSFTVTANDGDGTDQPSVSVPAGYFAIRHRRQLVLPTSYNASFAPAFPRGDGDCCVRVVAGLNATDQSVIQARGAYTWAPTCERLETDNLYSFQGRHRLDQYAVCFTAVDSGAFSQWQGQLVAPPACTSIAVLRCTKPTIRMVWSDGQTSTNGSVFTVPVATGVGFKLEAEDDYQTRTLGIFHRADPGVPSTGSLWGPAVCLQNLTAPSGPVTCNPLTRHFNFTAGLEHAGIDYPVCFEATNDQIECPPFRPDSGVVPYGTWHGPGVTPSQASQPLCITLNIPGPTIQWIDPTPLAEETLTTYMGCLFAITLIAQDASNYFDLDIVPFTNEFGLPTGVLVEERTCSFVGGASPSLVAEGVGSCPKATRIVRWSPSRSQTGLVSRVCFNARAKSVHVAERCFSVLVSKCRYCAQAGESLMAIAESFQTDWLQLWGANAHLHNPHKLSEWQLINLGALYPAHTGDTLQSLATRFRSDVTASLAVNPDFESLDQVLVDGQPVCMLPGICRTAEYRPPRAT</sequence>
<gene>
    <name evidence="3" type="ORF">HAND00432_LOCUS36022</name>
</gene>
<keyword evidence="1" id="KW-0732">Signal</keyword>
<evidence type="ECO:0000256" key="1">
    <source>
        <dbReference type="SAM" id="SignalP"/>
    </source>
</evidence>
<feature type="domain" description="LysM" evidence="2">
    <location>
        <begin position="842"/>
        <end position="874"/>
    </location>
</feature>
<evidence type="ECO:0000313" key="3">
    <source>
        <dbReference type="EMBL" id="CAD8985009.1"/>
    </source>
</evidence>
<evidence type="ECO:0000259" key="2">
    <source>
        <dbReference type="Pfam" id="PF01476"/>
    </source>
</evidence>
<dbReference type="Pfam" id="PF01476">
    <property type="entry name" value="LysM"/>
    <property type="match status" value="1"/>
</dbReference>
<dbReference type="AlphaFoldDB" id="A0A7S1HLK0"/>
<dbReference type="EMBL" id="HBFX01059773">
    <property type="protein sequence ID" value="CAD8985009.1"/>
    <property type="molecule type" value="Transcribed_RNA"/>
</dbReference>
<name>A0A7S1HLK0_HEMAN</name>
<reference evidence="3" key="1">
    <citation type="submission" date="2021-01" db="EMBL/GenBank/DDBJ databases">
        <authorList>
            <person name="Corre E."/>
            <person name="Pelletier E."/>
            <person name="Niang G."/>
            <person name="Scheremetjew M."/>
            <person name="Finn R."/>
            <person name="Kale V."/>
            <person name="Holt S."/>
            <person name="Cochrane G."/>
            <person name="Meng A."/>
            <person name="Brown T."/>
            <person name="Cohen L."/>
        </authorList>
    </citation>
    <scope>NUCLEOTIDE SEQUENCE</scope>
    <source>
        <strain evidence="3">CCMP644</strain>
    </source>
</reference>
<protein>
    <recommendedName>
        <fullName evidence="2">LysM domain-containing protein</fullName>
    </recommendedName>
</protein>
<accession>A0A7S1HLK0</accession>
<dbReference type="InterPro" id="IPR018392">
    <property type="entry name" value="LysM"/>
</dbReference>
<proteinExistence type="predicted"/>
<feature type="signal peptide" evidence="1">
    <location>
        <begin position="1"/>
        <end position="23"/>
    </location>
</feature>
<organism evidence="3">
    <name type="scientific">Hemiselmis andersenii</name>
    <name type="common">Cryptophyte alga</name>
    <dbReference type="NCBI Taxonomy" id="464988"/>
    <lineage>
        <taxon>Eukaryota</taxon>
        <taxon>Cryptophyceae</taxon>
        <taxon>Cryptomonadales</taxon>
        <taxon>Hemiselmidaceae</taxon>
        <taxon>Hemiselmis</taxon>
    </lineage>
</organism>